<accession>A0A6M2DBW7</accession>
<reference evidence="1" key="1">
    <citation type="submission" date="2019-09" db="EMBL/GenBank/DDBJ databases">
        <title>Organ-specific transcriptomic study of the physiology of the cattle tick, Rhipicephalus microplus.</title>
        <authorList>
            <person name="Tirloni L."/>
            <person name="Braz G."/>
            <person name="Gandara A.C.P."/>
            <person name="Sabadin G.A."/>
            <person name="da Silva R.M."/>
            <person name="Guizzo M.G."/>
            <person name="Machado J.A."/>
            <person name="Costa E.P."/>
            <person name="Gomes H.F."/>
            <person name="Moraes J."/>
            <person name="Mota M.B.S."/>
            <person name="Mesquita R.D."/>
            <person name="Alvarenga P.H."/>
            <person name="Alves F."/>
            <person name="Seixas A."/>
            <person name="da Fonseca R.N."/>
            <person name="Fogaca A."/>
            <person name="Logullo C."/>
            <person name="Tanaka A."/>
            <person name="Daffre S."/>
            <person name="Termignoni C."/>
            <person name="Vaz I.S.Jr."/>
            <person name="Oliveira P.L."/>
            <person name="Ribeiro J.M."/>
        </authorList>
    </citation>
    <scope>NUCLEOTIDE SEQUENCE</scope>
    <source>
        <strain evidence="1">Porto Alegre</strain>
    </source>
</reference>
<dbReference type="AlphaFoldDB" id="A0A6M2DBW7"/>
<dbReference type="EMBL" id="GHWJ01010862">
    <property type="protein sequence ID" value="NOV43599.1"/>
    <property type="molecule type" value="Transcribed_RNA"/>
</dbReference>
<name>A0A6M2DBW7_RHIMP</name>
<organism evidence="1">
    <name type="scientific">Rhipicephalus microplus</name>
    <name type="common">Cattle tick</name>
    <name type="synonym">Boophilus microplus</name>
    <dbReference type="NCBI Taxonomy" id="6941"/>
    <lineage>
        <taxon>Eukaryota</taxon>
        <taxon>Metazoa</taxon>
        <taxon>Ecdysozoa</taxon>
        <taxon>Arthropoda</taxon>
        <taxon>Chelicerata</taxon>
        <taxon>Arachnida</taxon>
        <taxon>Acari</taxon>
        <taxon>Parasitiformes</taxon>
        <taxon>Ixodida</taxon>
        <taxon>Ixodoidea</taxon>
        <taxon>Ixodidae</taxon>
        <taxon>Rhipicephalinae</taxon>
        <taxon>Rhipicephalus</taxon>
        <taxon>Boophilus</taxon>
    </lineage>
</organism>
<evidence type="ECO:0000313" key="1">
    <source>
        <dbReference type="EMBL" id="NOV43599.1"/>
    </source>
</evidence>
<protein>
    <submittedName>
        <fullName evidence="1">Putative secreted protein synganglion overexpressed</fullName>
    </submittedName>
</protein>
<sequence>MIRKLSRNLHAPAKTGLVVWLILWELNCSFFITLPMHSTPTPHQAQENLLSVSTGYSTDCFVLMRQSYN</sequence>
<proteinExistence type="predicted"/>